<organism evidence="3 4">
    <name type="scientific">Hypholoma sublateritium (strain FD-334 SS-4)</name>
    <dbReference type="NCBI Taxonomy" id="945553"/>
    <lineage>
        <taxon>Eukaryota</taxon>
        <taxon>Fungi</taxon>
        <taxon>Dikarya</taxon>
        <taxon>Basidiomycota</taxon>
        <taxon>Agaricomycotina</taxon>
        <taxon>Agaricomycetes</taxon>
        <taxon>Agaricomycetidae</taxon>
        <taxon>Agaricales</taxon>
        <taxon>Agaricineae</taxon>
        <taxon>Strophariaceae</taxon>
        <taxon>Hypholoma</taxon>
    </lineage>
</organism>
<dbReference type="PANTHER" id="PTHR15503">
    <property type="entry name" value="LDOC1 RELATED"/>
    <property type="match status" value="1"/>
</dbReference>
<proteinExistence type="predicted"/>
<feature type="domain" description="Ty3 transposon capsid-like protein" evidence="2">
    <location>
        <begin position="16"/>
        <end position="185"/>
    </location>
</feature>
<name>A0A0D2KHF2_HYPSF</name>
<feature type="compositionally biased region" description="Basic and acidic residues" evidence="1">
    <location>
        <begin position="1"/>
        <end position="10"/>
    </location>
</feature>
<dbReference type="EMBL" id="KN817698">
    <property type="protein sequence ID" value="KJA14032.1"/>
    <property type="molecule type" value="Genomic_DNA"/>
</dbReference>
<dbReference type="InterPro" id="IPR045358">
    <property type="entry name" value="Ty3_capsid"/>
</dbReference>
<dbReference type="STRING" id="945553.A0A0D2KHF2"/>
<dbReference type="OMA" id="ANNDNRC"/>
<evidence type="ECO:0000259" key="2">
    <source>
        <dbReference type="Pfam" id="PF19259"/>
    </source>
</evidence>
<dbReference type="AlphaFoldDB" id="A0A0D2KHF2"/>
<dbReference type="Proteomes" id="UP000054270">
    <property type="component" value="Unassembled WGS sequence"/>
</dbReference>
<protein>
    <recommendedName>
        <fullName evidence="2">Ty3 transposon capsid-like protein domain-containing protein</fullName>
    </recommendedName>
</protein>
<keyword evidence="4" id="KW-1185">Reference proteome</keyword>
<accession>A0A0D2KHF2</accession>
<evidence type="ECO:0000313" key="4">
    <source>
        <dbReference type="Proteomes" id="UP000054270"/>
    </source>
</evidence>
<reference evidence="4" key="1">
    <citation type="submission" date="2014-04" db="EMBL/GenBank/DDBJ databases">
        <title>Evolutionary Origins and Diversification of the Mycorrhizal Mutualists.</title>
        <authorList>
            <consortium name="DOE Joint Genome Institute"/>
            <consortium name="Mycorrhizal Genomics Consortium"/>
            <person name="Kohler A."/>
            <person name="Kuo A."/>
            <person name="Nagy L.G."/>
            <person name="Floudas D."/>
            <person name="Copeland A."/>
            <person name="Barry K.W."/>
            <person name="Cichocki N."/>
            <person name="Veneault-Fourrey C."/>
            <person name="LaButti K."/>
            <person name="Lindquist E.A."/>
            <person name="Lipzen A."/>
            <person name="Lundell T."/>
            <person name="Morin E."/>
            <person name="Murat C."/>
            <person name="Riley R."/>
            <person name="Ohm R."/>
            <person name="Sun H."/>
            <person name="Tunlid A."/>
            <person name="Henrissat B."/>
            <person name="Grigoriev I.V."/>
            <person name="Hibbett D.S."/>
            <person name="Martin F."/>
        </authorList>
    </citation>
    <scope>NUCLEOTIDE SEQUENCE [LARGE SCALE GENOMIC DNA]</scope>
    <source>
        <strain evidence="4">FD-334 SS-4</strain>
    </source>
</reference>
<sequence>MAEDKDDKGSPKINPPDIYDGNKRNFHRFWQQVQLYILASPKQFTLDAQKIAFVLSYLRKGDADSWAESFQMQKAAESSGSDTDLGKWSDFVTDITKAFKSEYAAKDALTDLSNLFLKKNTTAEDHIAQFKTLVVKAGLKEEKDLCAKFEQSLSPRLRRLISYRGDPKTLQAWYDAATTMDHTDRQLNESNQRFLAQHRAEPKQISNKPNLSTRYYNARKGQMADTRSTYTRSTPSTRLSNVQQNIIISIVFS</sequence>
<evidence type="ECO:0000313" key="3">
    <source>
        <dbReference type="EMBL" id="KJA14032.1"/>
    </source>
</evidence>
<evidence type="ECO:0000256" key="1">
    <source>
        <dbReference type="SAM" id="MobiDB-lite"/>
    </source>
</evidence>
<feature type="region of interest" description="Disordered" evidence="1">
    <location>
        <begin position="1"/>
        <end position="20"/>
    </location>
</feature>
<dbReference type="PANTHER" id="PTHR15503:SF22">
    <property type="entry name" value="TRANSPOSON TY3-I GAG POLYPROTEIN"/>
    <property type="match status" value="1"/>
</dbReference>
<gene>
    <name evidence="3" type="ORF">HYPSUDRAFT_467255</name>
</gene>
<dbReference type="InterPro" id="IPR032567">
    <property type="entry name" value="RTL1-rel"/>
</dbReference>
<dbReference type="Pfam" id="PF19259">
    <property type="entry name" value="Ty3_capsid"/>
    <property type="match status" value="1"/>
</dbReference>
<dbReference type="OrthoDB" id="3263571at2759"/>